<gene>
    <name evidence="2" type="ORF">ADUPG1_005042</name>
</gene>
<dbReference type="EMBL" id="BQXS01007925">
    <property type="protein sequence ID" value="GKT28751.1"/>
    <property type="molecule type" value="Genomic_DNA"/>
</dbReference>
<evidence type="ECO:0000313" key="3">
    <source>
        <dbReference type="Proteomes" id="UP001057375"/>
    </source>
</evidence>
<keyword evidence="3" id="KW-1185">Reference proteome</keyword>
<evidence type="ECO:0000313" key="2">
    <source>
        <dbReference type="EMBL" id="GKT28751.1"/>
    </source>
</evidence>
<name>A0ABQ5K868_9EUKA</name>
<proteinExistence type="predicted"/>
<accession>A0ABQ5K868</accession>
<comment type="caution">
    <text evidence="2">The sequence shown here is derived from an EMBL/GenBank/DDBJ whole genome shotgun (WGS) entry which is preliminary data.</text>
</comment>
<evidence type="ECO:0000256" key="1">
    <source>
        <dbReference type="SAM" id="Coils"/>
    </source>
</evidence>
<feature type="coiled-coil region" evidence="1">
    <location>
        <begin position="273"/>
        <end position="351"/>
    </location>
</feature>
<reference evidence="2" key="1">
    <citation type="submission" date="2022-03" db="EMBL/GenBank/DDBJ databases">
        <title>Draft genome sequence of Aduncisulcus paluster, a free-living microaerophilic Fornicata.</title>
        <authorList>
            <person name="Yuyama I."/>
            <person name="Kume K."/>
            <person name="Tamura T."/>
            <person name="Inagaki Y."/>
            <person name="Hashimoto T."/>
        </authorList>
    </citation>
    <scope>NUCLEOTIDE SEQUENCE</scope>
    <source>
        <strain evidence="2">NY0171</strain>
    </source>
</reference>
<feature type="non-terminal residue" evidence="2">
    <location>
        <position position="463"/>
    </location>
</feature>
<dbReference type="Proteomes" id="UP001057375">
    <property type="component" value="Unassembled WGS sequence"/>
</dbReference>
<sequence length="463" mass="53361">MAIYVGLDLEPILLSHHMLISKEIEEPLEQDCIQLTTDMLEMRGHSDKLVKPRPQNLIDGSSSGWFCSSFTINFETPKDISSLCIHSGHPRPQKMEIRTYQMIPSSYKPFPSVPIHSPSLSHSLSKGHMSIDSEHSELSKEPLVFTFSMRETFKWQELALTSLSVGKIEVKCLNNFVDIADDSCFIKQIKLKGRNVPWFDLYEEYVLCSNIKAVKVGMVVDVSEHEAPFDSRRGVVYKIFGSSAEIKDDRARVRLPGEMWEGFVSDLTVCLDIEEAQQEIEKETQRRKAEHERLLMEQRAKEEEERKRLVTILEPVFSSLLTQIETQNALILEQQKHIETLNAELEEIRSDQIHKDQLLDEDKEKRFEWMGQQDSLIKETQRSIQCVSNSLVSHVSTISAQIDKLLVSDEGLKKHLEGVDLKTKELASRRGEEQKIIEITKEKTEKRMKSMEVTIFEIQQESE</sequence>
<protein>
    <submittedName>
        <fullName evidence="2">Uncharacterized protein</fullName>
    </submittedName>
</protein>
<organism evidence="2 3">
    <name type="scientific">Aduncisulcus paluster</name>
    <dbReference type="NCBI Taxonomy" id="2918883"/>
    <lineage>
        <taxon>Eukaryota</taxon>
        <taxon>Metamonada</taxon>
        <taxon>Carpediemonas-like organisms</taxon>
        <taxon>Aduncisulcus</taxon>
    </lineage>
</organism>
<keyword evidence="1" id="KW-0175">Coiled coil</keyword>